<dbReference type="AlphaFoldDB" id="A0A3B4F8E7"/>
<evidence type="ECO:0000313" key="2">
    <source>
        <dbReference type="Ensembl" id="ENSPNYP00000005929.1"/>
    </source>
</evidence>
<name>A0A3B4F8E7_9CICH</name>
<proteinExistence type="predicted"/>
<evidence type="ECO:0000256" key="1">
    <source>
        <dbReference type="SAM" id="MobiDB-lite"/>
    </source>
</evidence>
<feature type="region of interest" description="Disordered" evidence="1">
    <location>
        <begin position="1"/>
        <end position="29"/>
    </location>
</feature>
<organism evidence="2">
    <name type="scientific">Pundamilia nyererei</name>
    <dbReference type="NCBI Taxonomy" id="303518"/>
    <lineage>
        <taxon>Eukaryota</taxon>
        <taxon>Metazoa</taxon>
        <taxon>Chordata</taxon>
        <taxon>Craniata</taxon>
        <taxon>Vertebrata</taxon>
        <taxon>Euteleostomi</taxon>
        <taxon>Actinopterygii</taxon>
        <taxon>Neopterygii</taxon>
        <taxon>Teleostei</taxon>
        <taxon>Neoteleostei</taxon>
        <taxon>Acanthomorphata</taxon>
        <taxon>Ovalentaria</taxon>
        <taxon>Cichlomorphae</taxon>
        <taxon>Cichliformes</taxon>
        <taxon>Cichlidae</taxon>
        <taxon>African cichlids</taxon>
        <taxon>Pseudocrenilabrinae</taxon>
        <taxon>Haplochromini</taxon>
        <taxon>Pundamilia</taxon>
    </lineage>
</organism>
<protein>
    <submittedName>
        <fullName evidence="2">Uncharacterized protein</fullName>
    </submittedName>
</protein>
<dbReference type="Ensembl" id="ENSPNYT00000006080.1">
    <property type="protein sequence ID" value="ENSPNYP00000005929.1"/>
    <property type="gene ID" value="ENSPNYG00000004579.1"/>
</dbReference>
<sequence length="115" mass="12917">MVVPLKQQLQNAKEELKKQAEEHEDEKEALRSEIKQLKGLKEQNEEKLMSLEKELNDTKASYIALLEEQKKENANFTQCADAPYYVPKGGRLSGFVRATCLLIGGCGFSGCQPTI</sequence>
<dbReference type="GeneTree" id="ENSGT00940000179044"/>
<reference evidence="2" key="1">
    <citation type="submission" date="2023-09" db="UniProtKB">
        <authorList>
            <consortium name="Ensembl"/>
        </authorList>
    </citation>
    <scope>IDENTIFICATION</scope>
</reference>
<accession>A0A3B4F8E7</accession>
<feature type="compositionally biased region" description="Basic and acidic residues" evidence="1">
    <location>
        <begin position="12"/>
        <end position="29"/>
    </location>
</feature>